<evidence type="ECO:0000256" key="10">
    <source>
        <dbReference type="ARBA" id="ARBA00022884"/>
    </source>
</evidence>
<organism evidence="15 16">
    <name type="scientific">Geodia barretti</name>
    <name type="common">Barrett's horny sponge</name>
    <dbReference type="NCBI Taxonomy" id="519541"/>
    <lineage>
        <taxon>Eukaryota</taxon>
        <taxon>Metazoa</taxon>
        <taxon>Porifera</taxon>
        <taxon>Demospongiae</taxon>
        <taxon>Heteroscleromorpha</taxon>
        <taxon>Tetractinellida</taxon>
        <taxon>Astrophorina</taxon>
        <taxon>Geodiidae</taxon>
        <taxon>Geodia</taxon>
    </lineage>
</organism>
<dbReference type="Pfam" id="PF12627">
    <property type="entry name" value="PolyA_pol_RNAbd"/>
    <property type="match status" value="1"/>
</dbReference>
<keyword evidence="3" id="KW-0820">tRNA-binding</keyword>
<evidence type="ECO:0000256" key="6">
    <source>
        <dbReference type="ARBA" id="ARBA00022695"/>
    </source>
</evidence>
<dbReference type="AlphaFoldDB" id="A0AA35RQ45"/>
<keyword evidence="6" id="KW-0548">Nucleotidyltransferase</keyword>
<evidence type="ECO:0000256" key="5">
    <source>
        <dbReference type="ARBA" id="ARBA00022694"/>
    </source>
</evidence>
<keyword evidence="8" id="KW-0547">Nucleotide-binding</keyword>
<dbReference type="Gene3D" id="1.10.3090.10">
    <property type="entry name" value="cca-adding enzyme, domain 2"/>
    <property type="match status" value="1"/>
</dbReference>
<dbReference type="InterPro" id="IPR050124">
    <property type="entry name" value="tRNA_CCA-adding_enzyme"/>
</dbReference>
<sequence>MNEAPPISHYTALSNATRLPSAVETLVEFFGSRDVEAYFVGGVVRDTLMGRKSEDIDIAVSVDAVTIGRQLAEALGTHCVSLHDEWQVARMALNDAEWSGYVDIATIQGDIEWDLCRRDFTINAMALPMSEAYHDDVEERLLDPCGGLPDLHAGVVRMVSPSAFDADCVRLMRGVRLAAQFEFSLDSETAEAIRERAALISDAPRERVRDELMRLLRTDQAYDGVRLLDELRLLCTVMPELANAKDVTQPKEHYWDVFNHLIEAVGWVDAMFRGDCDDVFPLNFVPRFEGMAEYFDRDVSDGFDRLTFLKLTALLHDIAKPSTKTVEDSGRIRFMGHHSEGAETVRDILTRLRFGKRGVEHVAGMVQQHLRPTQMAQKGEMPTGRALYRYYRDAGDIALDTLYLNMADYLAARGPALERSDWVNHCSLMQYILEEGQSSENRKRKESVQSLPKLVDGYDIIDRFALASGPGIGKLLETVREAQASGEVSTKEQALELVRASLERGGDGA</sequence>
<evidence type="ECO:0000259" key="13">
    <source>
        <dbReference type="Pfam" id="PF01966"/>
    </source>
</evidence>
<evidence type="ECO:0000256" key="4">
    <source>
        <dbReference type="ARBA" id="ARBA00022679"/>
    </source>
</evidence>
<feature type="domain" description="tRNA nucleotidyltransferase/poly(A) polymerase RNA and SrmB- binding" evidence="14">
    <location>
        <begin position="183"/>
        <end position="244"/>
    </location>
</feature>
<comment type="similarity">
    <text evidence="2 11">Belongs to the tRNA nucleotidyltransferase/poly(A) polymerase family.</text>
</comment>
<dbReference type="SUPFAM" id="SSF81891">
    <property type="entry name" value="Poly A polymerase C-terminal region-like"/>
    <property type="match status" value="1"/>
</dbReference>
<feature type="domain" description="Poly A polymerase head" evidence="12">
    <location>
        <begin position="37"/>
        <end position="157"/>
    </location>
</feature>
<keyword evidence="9" id="KW-0460">Magnesium</keyword>
<evidence type="ECO:0000313" key="15">
    <source>
        <dbReference type="EMBL" id="CAI8015680.1"/>
    </source>
</evidence>
<dbReference type="EMBL" id="CASHTH010001466">
    <property type="protein sequence ID" value="CAI8015680.1"/>
    <property type="molecule type" value="Genomic_DNA"/>
</dbReference>
<dbReference type="GO" id="GO:0046872">
    <property type="term" value="F:metal ion binding"/>
    <property type="evidence" value="ECO:0007669"/>
    <property type="project" value="UniProtKB-KW"/>
</dbReference>
<keyword evidence="16" id="KW-1185">Reference proteome</keyword>
<comment type="caution">
    <text evidence="15">The sequence shown here is derived from an EMBL/GenBank/DDBJ whole genome shotgun (WGS) entry which is preliminary data.</text>
</comment>
<dbReference type="GO" id="GO:0016779">
    <property type="term" value="F:nucleotidyltransferase activity"/>
    <property type="evidence" value="ECO:0007669"/>
    <property type="project" value="UniProtKB-KW"/>
</dbReference>
<dbReference type="GO" id="GO:0000166">
    <property type="term" value="F:nucleotide binding"/>
    <property type="evidence" value="ECO:0007669"/>
    <property type="project" value="UniProtKB-KW"/>
</dbReference>
<evidence type="ECO:0000259" key="14">
    <source>
        <dbReference type="Pfam" id="PF12627"/>
    </source>
</evidence>
<keyword evidence="7" id="KW-0479">Metal-binding</keyword>
<dbReference type="PANTHER" id="PTHR47545">
    <property type="entry name" value="MULTIFUNCTIONAL CCA PROTEIN"/>
    <property type="match status" value="1"/>
</dbReference>
<dbReference type="GO" id="GO:0001680">
    <property type="term" value="P:tRNA 3'-terminal CCA addition"/>
    <property type="evidence" value="ECO:0007669"/>
    <property type="project" value="UniProtKB-ARBA"/>
</dbReference>
<evidence type="ECO:0000256" key="11">
    <source>
        <dbReference type="RuleBase" id="RU003953"/>
    </source>
</evidence>
<dbReference type="SUPFAM" id="SSF81301">
    <property type="entry name" value="Nucleotidyltransferase"/>
    <property type="match status" value="1"/>
</dbReference>
<accession>A0AA35RQ45</accession>
<dbReference type="CDD" id="cd05398">
    <property type="entry name" value="NT_ClassII-CCAase"/>
    <property type="match status" value="1"/>
</dbReference>
<evidence type="ECO:0000256" key="2">
    <source>
        <dbReference type="ARBA" id="ARBA00007265"/>
    </source>
</evidence>
<dbReference type="InterPro" id="IPR002646">
    <property type="entry name" value="PolA_pol_head_dom"/>
</dbReference>
<dbReference type="InterPro" id="IPR006674">
    <property type="entry name" value="HD_domain"/>
</dbReference>
<name>A0AA35RQ45_GEOBA</name>
<dbReference type="Proteomes" id="UP001174909">
    <property type="component" value="Unassembled WGS sequence"/>
</dbReference>
<evidence type="ECO:0000256" key="7">
    <source>
        <dbReference type="ARBA" id="ARBA00022723"/>
    </source>
</evidence>
<feature type="domain" description="HD" evidence="13">
    <location>
        <begin position="309"/>
        <end position="412"/>
    </location>
</feature>
<gene>
    <name evidence="15" type="ORF">GBAR_LOCUS9669</name>
</gene>
<dbReference type="Pfam" id="PF01743">
    <property type="entry name" value="PolyA_pol"/>
    <property type="match status" value="1"/>
</dbReference>
<protein>
    <submittedName>
        <fullName evidence="15">CC-adding tRNA nucleotidyltransferase</fullName>
    </submittedName>
</protein>
<dbReference type="PANTHER" id="PTHR47545:SF2">
    <property type="entry name" value="CC-ADDING TRNA NUCLEOTIDYLTRANSFERASE"/>
    <property type="match status" value="1"/>
</dbReference>
<dbReference type="CDD" id="cd00077">
    <property type="entry name" value="HDc"/>
    <property type="match status" value="1"/>
</dbReference>
<evidence type="ECO:0000256" key="3">
    <source>
        <dbReference type="ARBA" id="ARBA00022555"/>
    </source>
</evidence>
<keyword evidence="10 11" id="KW-0694">RNA-binding</keyword>
<keyword evidence="4 11" id="KW-0808">Transferase</keyword>
<dbReference type="InterPro" id="IPR043519">
    <property type="entry name" value="NT_sf"/>
</dbReference>
<keyword evidence="5" id="KW-0819">tRNA processing</keyword>
<dbReference type="InterPro" id="IPR032828">
    <property type="entry name" value="PolyA_RNA-bd"/>
</dbReference>
<comment type="cofactor">
    <cofactor evidence="1">
        <name>Mg(2+)</name>
        <dbReference type="ChEBI" id="CHEBI:18420"/>
    </cofactor>
</comment>
<reference evidence="15" key="1">
    <citation type="submission" date="2023-03" db="EMBL/GenBank/DDBJ databases">
        <authorList>
            <person name="Steffen K."/>
            <person name="Cardenas P."/>
        </authorList>
    </citation>
    <scope>NUCLEOTIDE SEQUENCE</scope>
</reference>
<dbReference type="InterPro" id="IPR003607">
    <property type="entry name" value="HD/PDEase_dom"/>
</dbReference>
<dbReference type="Gene3D" id="3.30.460.10">
    <property type="entry name" value="Beta Polymerase, domain 2"/>
    <property type="match status" value="1"/>
</dbReference>
<proteinExistence type="inferred from homology"/>
<evidence type="ECO:0000313" key="16">
    <source>
        <dbReference type="Proteomes" id="UP001174909"/>
    </source>
</evidence>
<dbReference type="Pfam" id="PF01966">
    <property type="entry name" value="HD"/>
    <property type="match status" value="1"/>
</dbReference>
<evidence type="ECO:0000256" key="8">
    <source>
        <dbReference type="ARBA" id="ARBA00022741"/>
    </source>
</evidence>
<dbReference type="GO" id="GO:0000049">
    <property type="term" value="F:tRNA binding"/>
    <property type="evidence" value="ECO:0007669"/>
    <property type="project" value="UniProtKB-KW"/>
</dbReference>
<evidence type="ECO:0000256" key="9">
    <source>
        <dbReference type="ARBA" id="ARBA00022842"/>
    </source>
</evidence>
<evidence type="ECO:0000256" key="1">
    <source>
        <dbReference type="ARBA" id="ARBA00001946"/>
    </source>
</evidence>
<evidence type="ECO:0000259" key="12">
    <source>
        <dbReference type="Pfam" id="PF01743"/>
    </source>
</evidence>